<keyword evidence="2 6" id="KW-0645">Protease</keyword>
<dbReference type="Pfam" id="PF04586">
    <property type="entry name" value="Peptidase_S78"/>
    <property type="match status" value="1"/>
</dbReference>
<sequence length="216" mass="24110">MILTKTTRTRFKTKEQDEEDPNGPLQFDGYASVFDNVDLGGDLIRKGAFAETLANRYPDDGAGIPVYWEHDTSDPFKNLGVTTKAVEDEHGLHVEGTIDRSTDMGRQVSKLLQEGRVQQMSFAYEITDGAWVDGKKNEDGSWTPGYYELRGVDLFEVSICPIGMNQSTEVSAKKSVLGLGPHEEPERQEPEPTKKSCQDATPRLDMAARRLKLINL</sequence>
<evidence type="ECO:0000256" key="3">
    <source>
        <dbReference type="ARBA" id="ARBA00022801"/>
    </source>
</evidence>
<dbReference type="InterPro" id="IPR006433">
    <property type="entry name" value="Prohead_protease"/>
</dbReference>
<comment type="caution">
    <text evidence="6">The sequence shown here is derived from an EMBL/GenBank/DDBJ whole genome shotgun (WGS) entry which is preliminary data.</text>
</comment>
<gene>
    <name evidence="6" type="ORF">BCUN_0398</name>
</gene>
<feature type="domain" description="Prohead serine protease" evidence="5">
    <location>
        <begin position="15"/>
        <end position="174"/>
    </location>
</feature>
<dbReference type="RefSeq" id="WP_051920487.1">
    <property type="nucleotide sequence ID" value="NZ_JGYV01000001.1"/>
</dbReference>
<keyword evidence="1" id="KW-1188">Viral release from host cell</keyword>
<keyword evidence="3" id="KW-0378">Hydrolase</keyword>
<dbReference type="GO" id="GO:0008233">
    <property type="term" value="F:peptidase activity"/>
    <property type="evidence" value="ECO:0007669"/>
    <property type="project" value="UniProtKB-KW"/>
</dbReference>
<feature type="region of interest" description="Disordered" evidence="4">
    <location>
        <begin position="1"/>
        <end position="24"/>
    </location>
</feature>
<feature type="region of interest" description="Disordered" evidence="4">
    <location>
        <begin position="174"/>
        <end position="203"/>
    </location>
</feature>
<keyword evidence="7" id="KW-1185">Reference proteome</keyword>
<reference evidence="6 7" key="1">
    <citation type="submission" date="2014-03" db="EMBL/GenBank/DDBJ databases">
        <title>Genomics of Bifidobacteria.</title>
        <authorList>
            <person name="Ventura M."/>
            <person name="Milani C."/>
            <person name="Lugli G.A."/>
        </authorList>
    </citation>
    <scope>NUCLEOTIDE SEQUENCE [LARGE SCALE GENOMIC DNA]</scope>
    <source>
        <strain evidence="6 7">LMG 10738</strain>
    </source>
</reference>
<dbReference type="OrthoDB" id="8444243at2"/>
<dbReference type="Proteomes" id="UP000029067">
    <property type="component" value="Unassembled WGS sequence"/>
</dbReference>
<evidence type="ECO:0000256" key="2">
    <source>
        <dbReference type="ARBA" id="ARBA00022670"/>
    </source>
</evidence>
<dbReference type="EMBL" id="JGYV01000001">
    <property type="protein sequence ID" value="KFI65900.1"/>
    <property type="molecule type" value="Genomic_DNA"/>
</dbReference>
<evidence type="ECO:0000313" key="6">
    <source>
        <dbReference type="EMBL" id="KFI65900.1"/>
    </source>
</evidence>
<dbReference type="GO" id="GO:0006508">
    <property type="term" value="P:proteolysis"/>
    <property type="evidence" value="ECO:0007669"/>
    <property type="project" value="UniProtKB-KW"/>
</dbReference>
<dbReference type="AlphaFoldDB" id="A0A087B4F0"/>
<protein>
    <submittedName>
        <fullName evidence="6">Prohead protease</fullName>
    </submittedName>
</protein>
<dbReference type="eggNOG" id="COG3740">
    <property type="taxonomic scope" value="Bacteria"/>
</dbReference>
<name>A0A087B4F0_9BIFI</name>
<dbReference type="STRING" id="1688.BCUN_0398"/>
<evidence type="ECO:0000313" key="7">
    <source>
        <dbReference type="Proteomes" id="UP000029067"/>
    </source>
</evidence>
<accession>A0A087B4F0</accession>
<organism evidence="6 7">
    <name type="scientific">Bifidobacterium cuniculi</name>
    <dbReference type="NCBI Taxonomy" id="1688"/>
    <lineage>
        <taxon>Bacteria</taxon>
        <taxon>Bacillati</taxon>
        <taxon>Actinomycetota</taxon>
        <taxon>Actinomycetes</taxon>
        <taxon>Bifidobacteriales</taxon>
        <taxon>Bifidobacteriaceae</taxon>
        <taxon>Bifidobacterium</taxon>
    </lineage>
</organism>
<feature type="compositionally biased region" description="Basic and acidic residues" evidence="4">
    <location>
        <begin position="181"/>
        <end position="197"/>
    </location>
</feature>
<dbReference type="NCBIfam" id="TIGR01543">
    <property type="entry name" value="proheadase_HK97"/>
    <property type="match status" value="1"/>
</dbReference>
<dbReference type="InterPro" id="IPR054613">
    <property type="entry name" value="Peptidase_S78_dom"/>
</dbReference>
<evidence type="ECO:0000256" key="4">
    <source>
        <dbReference type="SAM" id="MobiDB-lite"/>
    </source>
</evidence>
<evidence type="ECO:0000256" key="1">
    <source>
        <dbReference type="ARBA" id="ARBA00022612"/>
    </source>
</evidence>
<proteinExistence type="predicted"/>
<evidence type="ECO:0000259" key="5">
    <source>
        <dbReference type="Pfam" id="PF04586"/>
    </source>
</evidence>